<name>A0AAV6FSM3_9TELE</name>
<organism evidence="1 2">
    <name type="scientific">Alosa alosa</name>
    <name type="common">allis shad</name>
    <dbReference type="NCBI Taxonomy" id="278164"/>
    <lineage>
        <taxon>Eukaryota</taxon>
        <taxon>Metazoa</taxon>
        <taxon>Chordata</taxon>
        <taxon>Craniata</taxon>
        <taxon>Vertebrata</taxon>
        <taxon>Euteleostomi</taxon>
        <taxon>Actinopterygii</taxon>
        <taxon>Neopterygii</taxon>
        <taxon>Teleostei</taxon>
        <taxon>Clupei</taxon>
        <taxon>Clupeiformes</taxon>
        <taxon>Clupeoidei</taxon>
        <taxon>Clupeidae</taxon>
        <taxon>Alosa</taxon>
    </lineage>
</organism>
<dbReference type="EMBL" id="JADWDJ010000021">
    <property type="protein sequence ID" value="KAG5264112.1"/>
    <property type="molecule type" value="Genomic_DNA"/>
</dbReference>
<sequence length="87" mass="9759">MILMKVLQDFSLLVGSKTSARHLERWPSYKPKLIKERPALQATNTIAATPIAVCQGQMDLSVDNLQGWDSDISTLLLLMHILSPVIW</sequence>
<reference evidence="1" key="1">
    <citation type="submission" date="2020-10" db="EMBL/GenBank/DDBJ databases">
        <title>Chromosome-scale genome assembly of the Allis shad, Alosa alosa.</title>
        <authorList>
            <person name="Margot Z."/>
            <person name="Christophe K."/>
            <person name="Cabau C."/>
            <person name="Louis A."/>
            <person name="Berthelot C."/>
            <person name="Parey E."/>
            <person name="Roest Crollius H."/>
            <person name="Montfort J."/>
            <person name="Robinson-Rechavi M."/>
            <person name="Bucao C."/>
            <person name="Bouchez O."/>
            <person name="Gislard M."/>
            <person name="Lluch J."/>
            <person name="Milhes M."/>
            <person name="Lampietro C."/>
            <person name="Lopez Roques C."/>
            <person name="Donnadieu C."/>
            <person name="Braasch I."/>
            <person name="Desvignes T."/>
            <person name="Postlethwait J."/>
            <person name="Bobe J."/>
            <person name="Guiguen Y."/>
        </authorList>
    </citation>
    <scope>NUCLEOTIDE SEQUENCE</scope>
    <source>
        <strain evidence="1">M-15738</strain>
        <tissue evidence="1">Blood</tissue>
    </source>
</reference>
<protein>
    <submittedName>
        <fullName evidence="1">Uncharacterized protein</fullName>
    </submittedName>
</protein>
<dbReference type="AlphaFoldDB" id="A0AAV6FSM3"/>
<gene>
    <name evidence="1" type="ORF">AALO_G00272260</name>
</gene>
<comment type="caution">
    <text evidence="1">The sequence shown here is derived from an EMBL/GenBank/DDBJ whole genome shotgun (WGS) entry which is preliminary data.</text>
</comment>
<evidence type="ECO:0000313" key="1">
    <source>
        <dbReference type="EMBL" id="KAG5264112.1"/>
    </source>
</evidence>
<evidence type="ECO:0000313" key="2">
    <source>
        <dbReference type="Proteomes" id="UP000823561"/>
    </source>
</evidence>
<proteinExistence type="predicted"/>
<dbReference type="Proteomes" id="UP000823561">
    <property type="component" value="Chromosome 21"/>
</dbReference>
<keyword evidence="2" id="KW-1185">Reference proteome</keyword>
<accession>A0AAV6FSM3</accession>